<proteinExistence type="predicted"/>
<dbReference type="Pfam" id="PF14905">
    <property type="entry name" value="OMP_b-brl_3"/>
    <property type="match status" value="1"/>
</dbReference>
<feature type="domain" description="Outer membrane protein beta-barrel" evidence="1">
    <location>
        <begin position="443"/>
        <end position="886"/>
    </location>
</feature>
<keyword evidence="3" id="KW-1185">Reference proteome</keyword>
<dbReference type="OrthoDB" id="608741at2"/>
<dbReference type="InterPro" id="IPR008969">
    <property type="entry name" value="CarboxyPept-like_regulatory"/>
</dbReference>
<name>A0A561PTZ7_9BACT</name>
<reference evidence="2 3" key="1">
    <citation type="submission" date="2019-06" db="EMBL/GenBank/DDBJ databases">
        <title>Sorghum-associated microbial communities from plants grown in Nebraska, USA.</title>
        <authorList>
            <person name="Schachtman D."/>
        </authorList>
    </citation>
    <scope>NUCLEOTIDE SEQUENCE [LARGE SCALE GENOMIC DNA]</scope>
    <source>
        <strain evidence="2 3">1209</strain>
    </source>
</reference>
<keyword evidence="2" id="KW-0378">Hydrolase</keyword>
<evidence type="ECO:0000313" key="2">
    <source>
        <dbReference type="EMBL" id="TWF41595.1"/>
    </source>
</evidence>
<dbReference type="EMBL" id="VIWO01000003">
    <property type="protein sequence ID" value="TWF41595.1"/>
    <property type="molecule type" value="Genomic_DNA"/>
</dbReference>
<organism evidence="2 3">
    <name type="scientific">Chitinophaga polysaccharea</name>
    <dbReference type="NCBI Taxonomy" id="1293035"/>
    <lineage>
        <taxon>Bacteria</taxon>
        <taxon>Pseudomonadati</taxon>
        <taxon>Bacteroidota</taxon>
        <taxon>Chitinophagia</taxon>
        <taxon>Chitinophagales</taxon>
        <taxon>Chitinophagaceae</taxon>
        <taxon>Chitinophaga</taxon>
    </lineage>
</organism>
<dbReference type="SUPFAM" id="SSF56935">
    <property type="entry name" value="Porins"/>
    <property type="match status" value="1"/>
</dbReference>
<dbReference type="Proteomes" id="UP000320811">
    <property type="component" value="Unassembled WGS sequence"/>
</dbReference>
<dbReference type="SUPFAM" id="SSF49464">
    <property type="entry name" value="Carboxypeptidase regulatory domain-like"/>
    <property type="match status" value="1"/>
</dbReference>
<keyword evidence="2" id="KW-0121">Carboxypeptidase</keyword>
<dbReference type="AlphaFoldDB" id="A0A561PTZ7"/>
<evidence type="ECO:0000313" key="3">
    <source>
        <dbReference type="Proteomes" id="UP000320811"/>
    </source>
</evidence>
<evidence type="ECO:0000259" key="1">
    <source>
        <dbReference type="Pfam" id="PF14905"/>
    </source>
</evidence>
<dbReference type="GO" id="GO:0004180">
    <property type="term" value="F:carboxypeptidase activity"/>
    <property type="evidence" value="ECO:0007669"/>
    <property type="project" value="UniProtKB-KW"/>
</dbReference>
<dbReference type="Gene3D" id="2.60.40.1120">
    <property type="entry name" value="Carboxypeptidase-like, regulatory domain"/>
    <property type="match status" value="1"/>
</dbReference>
<accession>A0A561PTZ7</accession>
<keyword evidence="2" id="KW-0645">Protease</keyword>
<protein>
    <submittedName>
        <fullName evidence="2">Carboxypeptidase-like protein</fullName>
    </submittedName>
</protein>
<sequence>MVKFTVTIITWLTVIHFTVFAQREIKGHVYDKDDRKPLQEANVFLFTAEKSILKGQAVTDQHGDFIIKNIPPGNYVLTISFMGYRAATLPVEFTERARLWQIPLPQTGLQKNAITLNSISIKINKPLFIIRKDTIEFSAKDFPTAENASMKNLLQKIPGLTIDQDGNFYYLGRRIRELYINGRPVFSQGPNSSGDPQKISRMLLANLVDKIQIADKKGIDGMIEGGKNEKVINITVKQDMKKKINGVAGAGYGTDGRYNLAANANLFRDDKQIITSANINNTNAQQGPYSTDDALSAENFGRGVSKRRTLNGNASIDLAPKVKLNTNLMVYSDRPTNDQELQRDNVLPDSTFRYNSHTQMENTFSQNMLFANLSIQLNDRNIITLDVSGSVGRFDINTQNKYVSTSGKNNDTINQGNTSNAALTKKNGFMYTGMYTNISHNKKGRVNFSMSINQENSDNEQQNNTLNISAATHLSDTINQKINATTHTRNISTSAGYQYSILPELALTAGYKFNGQYTGNDQQAFDFDEGKRGFYRSNKDLTYNFRNNLNTHTVTAGIFKSGKKLEGVFNLSFVSSSSNSDNFTLAAHYYQRVNYLSPNLFMSYKIDNYKTLSANFVRETQPVQAAGTLIPVISTANPLYIQLGNPDLKPTISNTANLDYRSFSVNGLSFSTNLSLNIPQHAATKSISSDSSGKQISQTINTNGNYIINQSITLSKRFAKSGLSLNYYTMYDLNHVNTFINNLQNSTSQFRYRQQLNASWMYKKFLEVESIAVMEYINNTYSIQGNAHHDYLNYLLNLNTNTYLPLDINVGVGTLYVNSTAQHQQFIVVNSWISKTFLPKKSLQAKLFVYDLFRKNQSLVTTQTFTYIEQQTNSVLAQYFLFSLSWFFGKSNPTAK</sequence>
<gene>
    <name evidence="2" type="ORF">FHW36_103399</name>
</gene>
<dbReference type="Pfam" id="PF13715">
    <property type="entry name" value="CarbopepD_reg_2"/>
    <property type="match status" value="1"/>
</dbReference>
<dbReference type="InterPro" id="IPR041700">
    <property type="entry name" value="OMP_b-brl_3"/>
</dbReference>
<comment type="caution">
    <text evidence="2">The sequence shown here is derived from an EMBL/GenBank/DDBJ whole genome shotgun (WGS) entry which is preliminary data.</text>
</comment>
<dbReference type="RefSeq" id="WP_145669747.1">
    <property type="nucleotide sequence ID" value="NZ_VIWO01000003.1"/>
</dbReference>